<dbReference type="GO" id="GO:0000160">
    <property type="term" value="P:phosphorelay signal transduction system"/>
    <property type="evidence" value="ECO:0007669"/>
    <property type="project" value="InterPro"/>
</dbReference>
<feature type="coiled-coil region" evidence="3">
    <location>
        <begin position="137"/>
        <end position="171"/>
    </location>
</feature>
<dbReference type="SMART" id="SM00448">
    <property type="entry name" value="REC"/>
    <property type="match status" value="1"/>
</dbReference>
<feature type="domain" description="Response regulatory" evidence="4">
    <location>
        <begin position="5"/>
        <end position="128"/>
    </location>
</feature>
<gene>
    <name evidence="8" type="ORF">IQ249_02030</name>
</gene>
<dbReference type="Gene3D" id="3.30.450.20">
    <property type="entry name" value="PAS domain"/>
    <property type="match status" value="1"/>
</dbReference>
<feature type="domain" description="PAC" evidence="6">
    <location>
        <begin position="247"/>
        <end position="299"/>
    </location>
</feature>
<dbReference type="GO" id="GO:0006171">
    <property type="term" value="P:cAMP biosynthetic process"/>
    <property type="evidence" value="ECO:0007669"/>
    <property type="project" value="TreeGrafter"/>
</dbReference>
<dbReference type="Proteomes" id="UP000654482">
    <property type="component" value="Unassembled WGS sequence"/>
</dbReference>
<evidence type="ECO:0000256" key="1">
    <source>
        <dbReference type="ARBA" id="ARBA00005381"/>
    </source>
</evidence>
<comment type="similarity">
    <text evidence="1">Belongs to the adenylyl cyclase class-3 family.</text>
</comment>
<dbReference type="GO" id="GO:0004016">
    <property type="term" value="F:adenylate cyclase activity"/>
    <property type="evidence" value="ECO:0007669"/>
    <property type="project" value="UniProtKB-ARBA"/>
</dbReference>
<evidence type="ECO:0000259" key="6">
    <source>
        <dbReference type="PROSITE" id="PS50113"/>
    </source>
</evidence>
<keyword evidence="3" id="KW-0175">Coiled coil</keyword>
<evidence type="ECO:0000313" key="9">
    <source>
        <dbReference type="Proteomes" id="UP000654482"/>
    </source>
</evidence>
<name>A0A8J7DU04_9CYAN</name>
<dbReference type="InterPro" id="IPR000700">
    <property type="entry name" value="PAS-assoc_C"/>
</dbReference>
<dbReference type="SUPFAM" id="SSF55073">
    <property type="entry name" value="Nucleotide cyclase"/>
    <property type="match status" value="1"/>
</dbReference>
<accession>A0A8J7DU04</accession>
<dbReference type="EMBL" id="JADEWZ010000002">
    <property type="protein sequence ID" value="MBE9114666.1"/>
    <property type="molecule type" value="Genomic_DNA"/>
</dbReference>
<dbReference type="PROSITE" id="PS50110">
    <property type="entry name" value="RESPONSE_REGULATORY"/>
    <property type="match status" value="1"/>
</dbReference>
<dbReference type="InterPro" id="IPR001610">
    <property type="entry name" value="PAC"/>
</dbReference>
<keyword evidence="9" id="KW-1185">Reference proteome</keyword>
<evidence type="ECO:0000259" key="7">
    <source>
        <dbReference type="PROSITE" id="PS50125"/>
    </source>
</evidence>
<evidence type="ECO:0000259" key="5">
    <source>
        <dbReference type="PROSITE" id="PS50112"/>
    </source>
</evidence>
<dbReference type="CDD" id="cd00130">
    <property type="entry name" value="PAS"/>
    <property type="match status" value="1"/>
</dbReference>
<dbReference type="PROSITE" id="PS50112">
    <property type="entry name" value="PAS"/>
    <property type="match status" value="1"/>
</dbReference>
<dbReference type="InterPro" id="IPR001789">
    <property type="entry name" value="Sig_transdc_resp-reg_receiver"/>
</dbReference>
<dbReference type="Gene3D" id="3.30.70.1230">
    <property type="entry name" value="Nucleotide cyclase"/>
    <property type="match status" value="1"/>
</dbReference>
<feature type="domain" description="Guanylate cyclase" evidence="7">
    <location>
        <begin position="342"/>
        <end position="468"/>
    </location>
</feature>
<proteinExistence type="inferred from homology"/>
<dbReference type="PANTHER" id="PTHR43081:SF1">
    <property type="entry name" value="ADENYLATE CYCLASE, TERMINAL-DIFFERENTIATION SPECIFIC"/>
    <property type="match status" value="1"/>
</dbReference>
<sequence length="585" mass="65792">MSKPVIICIDDEITILDSLKIQLKKALGSDYLIETALGGEDALELIDELLEDGYEIALAISDYIMPDIKGDELLKQIHELSPKTLKIMLTGQADLEAVANAINYAKLYRYIAKPWQSEDLSLTVSEALYSYFQDKKLAAQNLELHHMNQALEQANREQAKLIAQLQENENRLQQFLEGVPVGMVVFEATGKLYYLNSRAEQLLNKGLVSDATPEQFPEIYRFYQVGKDRLYPWQDIPGIRALGGESTRVDNIEIRQADRCIPLEVWGTPIYNAEGEIIYAIAAFQDITERKQAEAERAQFTQELLQLNQANERFVPNQFLQLLDKQSIVEVKVGESVEQEMSILFSDIRAFTTLSEQMSLEDNFQFINGFLSRMEPAILENSGFIDKYIGDAIMALFGNSPDDALKAGIAMLQRLEIYNRERERLERPTLKIGVGINTGTLMLGTVGGQSRMDSTVISDAVNLSSRLEGLTKIYGASLLISHCTLAKLNKPMDFSLRLIDRVQVKGKSQKVSVFEVFDADPPPLRAYKLETKSIFESALLQYYCGALDNAIALLQDCLQINPEDTVATIYLKRCQQLRAEGVTVP</sequence>
<reference evidence="8" key="1">
    <citation type="submission" date="2020-10" db="EMBL/GenBank/DDBJ databases">
        <authorList>
            <person name="Castelo-Branco R."/>
            <person name="Eusebio N."/>
            <person name="Adriana R."/>
            <person name="Vieira A."/>
            <person name="Brugerolle De Fraissinette N."/>
            <person name="Rezende De Castro R."/>
            <person name="Schneider M.P."/>
            <person name="Vasconcelos V."/>
            <person name="Leao P.N."/>
        </authorList>
    </citation>
    <scope>NUCLEOTIDE SEQUENCE</scope>
    <source>
        <strain evidence="8">LEGE 07157</strain>
    </source>
</reference>
<dbReference type="InterPro" id="IPR011006">
    <property type="entry name" value="CheY-like_superfamily"/>
</dbReference>
<dbReference type="InterPro" id="IPR035965">
    <property type="entry name" value="PAS-like_dom_sf"/>
</dbReference>
<dbReference type="NCBIfam" id="TIGR00229">
    <property type="entry name" value="sensory_box"/>
    <property type="match status" value="1"/>
</dbReference>
<dbReference type="Pfam" id="PF00072">
    <property type="entry name" value="Response_reg"/>
    <property type="match status" value="1"/>
</dbReference>
<dbReference type="AlphaFoldDB" id="A0A8J7DU04"/>
<dbReference type="PROSITE" id="PS50125">
    <property type="entry name" value="GUANYLATE_CYCLASE_2"/>
    <property type="match status" value="1"/>
</dbReference>
<feature type="modified residue" description="4-aspartylphosphate" evidence="2">
    <location>
        <position position="62"/>
    </location>
</feature>
<dbReference type="SMART" id="SM00044">
    <property type="entry name" value="CYCc"/>
    <property type="match status" value="1"/>
</dbReference>
<dbReference type="SUPFAM" id="SSF52172">
    <property type="entry name" value="CheY-like"/>
    <property type="match status" value="1"/>
</dbReference>
<dbReference type="CDD" id="cd07302">
    <property type="entry name" value="CHD"/>
    <property type="match status" value="1"/>
</dbReference>
<evidence type="ECO:0000259" key="4">
    <source>
        <dbReference type="PROSITE" id="PS50110"/>
    </source>
</evidence>
<evidence type="ECO:0000256" key="2">
    <source>
        <dbReference type="PROSITE-ProRule" id="PRU00169"/>
    </source>
</evidence>
<protein>
    <submittedName>
        <fullName evidence="8">Response regulator</fullName>
    </submittedName>
</protein>
<comment type="caution">
    <text evidence="8">The sequence shown here is derived from an EMBL/GenBank/DDBJ whole genome shotgun (WGS) entry which is preliminary data.</text>
</comment>
<dbReference type="PROSITE" id="PS50113">
    <property type="entry name" value="PAC"/>
    <property type="match status" value="1"/>
</dbReference>
<dbReference type="InterPro" id="IPR029787">
    <property type="entry name" value="Nucleotide_cyclase"/>
</dbReference>
<dbReference type="Gene3D" id="3.40.50.2300">
    <property type="match status" value="1"/>
</dbReference>
<keyword evidence="2" id="KW-0597">Phosphoprotein</keyword>
<dbReference type="SMART" id="SM00086">
    <property type="entry name" value="PAC"/>
    <property type="match status" value="1"/>
</dbReference>
<dbReference type="SUPFAM" id="SSF55785">
    <property type="entry name" value="PYP-like sensor domain (PAS domain)"/>
    <property type="match status" value="1"/>
</dbReference>
<feature type="domain" description="PAS" evidence="5">
    <location>
        <begin position="168"/>
        <end position="204"/>
    </location>
</feature>
<dbReference type="Pfam" id="PF00211">
    <property type="entry name" value="Guanylate_cyc"/>
    <property type="match status" value="1"/>
</dbReference>
<organism evidence="8 9">
    <name type="scientific">Lusitaniella coriacea LEGE 07157</name>
    <dbReference type="NCBI Taxonomy" id="945747"/>
    <lineage>
        <taxon>Bacteria</taxon>
        <taxon>Bacillati</taxon>
        <taxon>Cyanobacteriota</taxon>
        <taxon>Cyanophyceae</taxon>
        <taxon>Spirulinales</taxon>
        <taxon>Lusitaniellaceae</taxon>
        <taxon>Lusitaniella</taxon>
    </lineage>
</organism>
<dbReference type="InterPro" id="IPR001054">
    <property type="entry name" value="A/G_cyclase"/>
</dbReference>
<dbReference type="PANTHER" id="PTHR43081">
    <property type="entry name" value="ADENYLATE CYCLASE, TERMINAL-DIFFERENTIATION SPECIFIC-RELATED"/>
    <property type="match status" value="1"/>
</dbReference>
<dbReference type="InterPro" id="IPR000014">
    <property type="entry name" value="PAS"/>
</dbReference>
<dbReference type="InterPro" id="IPR050697">
    <property type="entry name" value="Adenylyl/Guanylyl_Cyclase_3/4"/>
</dbReference>
<evidence type="ECO:0000313" key="8">
    <source>
        <dbReference type="EMBL" id="MBE9114666.1"/>
    </source>
</evidence>
<evidence type="ECO:0000256" key="3">
    <source>
        <dbReference type="SAM" id="Coils"/>
    </source>
</evidence>
<dbReference type="RefSeq" id="WP_194027752.1">
    <property type="nucleotide sequence ID" value="NZ_JADEWZ010000002.1"/>
</dbReference>